<dbReference type="InterPro" id="IPR050453">
    <property type="entry name" value="LIM_Homeobox_TF"/>
</dbReference>
<dbReference type="SMART" id="SM00389">
    <property type="entry name" value="HOX"/>
    <property type="match status" value="1"/>
</dbReference>
<dbReference type="InterPro" id="IPR001356">
    <property type="entry name" value="HD"/>
</dbReference>
<keyword evidence="10" id="KW-1185">Reference proteome</keyword>
<dbReference type="PANTHER" id="PTHR24208">
    <property type="entry name" value="LIM/HOMEOBOX PROTEIN LHX"/>
    <property type="match status" value="1"/>
</dbReference>
<dbReference type="InterPro" id="IPR017970">
    <property type="entry name" value="Homeobox_CS"/>
</dbReference>
<gene>
    <name evidence="9" type="ORF">DdX_05955</name>
</gene>
<evidence type="ECO:0000256" key="3">
    <source>
        <dbReference type="ARBA" id="ARBA00023155"/>
    </source>
</evidence>
<dbReference type="Proteomes" id="UP001201812">
    <property type="component" value="Unassembled WGS sequence"/>
</dbReference>
<dbReference type="Pfam" id="PF00046">
    <property type="entry name" value="Homeodomain"/>
    <property type="match status" value="1"/>
</dbReference>
<evidence type="ECO:0000313" key="9">
    <source>
        <dbReference type="EMBL" id="KAI1718844.1"/>
    </source>
</evidence>
<name>A0AAD4N6P9_9BILA</name>
<evidence type="ECO:0000256" key="1">
    <source>
        <dbReference type="ARBA" id="ARBA00004123"/>
    </source>
</evidence>
<evidence type="ECO:0000256" key="5">
    <source>
        <dbReference type="PROSITE-ProRule" id="PRU00108"/>
    </source>
</evidence>
<dbReference type="EMBL" id="JAKKPZ010000007">
    <property type="protein sequence ID" value="KAI1718844.1"/>
    <property type="molecule type" value="Genomic_DNA"/>
</dbReference>
<keyword evidence="3 5" id="KW-0371">Homeobox</keyword>
<dbReference type="FunFam" id="1.10.10.60:FF:000448">
    <property type="entry name" value="LIM/homeobox protein Lhx4"/>
    <property type="match status" value="1"/>
</dbReference>
<feature type="compositionally biased region" description="Basic and acidic residues" evidence="7">
    <location>
        <begin position="192"/>
        <end position="201"/>
    </location>
</feature>
<keyword evidence="4 5" id="KW-0539">Nucleus</keyword>
<comment type="subcellular location">
    <subcellularLocation>
        <location evidence="1 5 6">Nucleus</location>
    </subcellularLocation>
</comment>
<evidence type="ECO:0000256" key="2">
    <source>
        <dbReference type="ARBA" id="ARBA00023125"/>
    </source>
</evidence>
<dbReference type="GO" id="GO:0030182">
    <property type="term" value="P:neuron differentiation"/>
    <property type="evidence" value="ECO:0007669"/>
    <property type="project" value="TreeGrafter"/>
</dbReference>
<comment type="caution">
    <text evidence="9">The sequence shown here is derived from an EMBL/GenBank/DDBJ whole genome shotgun (WGS) entry which is preliminary data.</text>
</comment>
<feature type="DNA-binding region" description="Homeobox" evidence="5">
    <location>
        <begin position="52"/>
        <end position="111"/>
    </location>
</feature>
<protein>
    <submittedName>
        <fullName evidence="9">Homeobox domain-containing protein</fullName>
    </submittedName>
</protein>
<dbReference type="SUPFAM" id="SSF46689">
    <property type="entry name" value="Homeodomain-like"/>
    <property type="match status" value="1"/>
</dbReference>
<dbReference type="CDD" id="cd00086">
    <property type="entry name" value="homeodomain"/>
    <property type="match status" value="1"/>
</dbReference>
<evidence type="ECO:0000256" key="6">
    <source>
        <dbReference type="RuleBase" id="RU000682"/>
    </source>
</evidence>
<evidence type="ECO:0000259" key="8">
    <source>
        <dbReference type="PROSITE" id="PS50071"/>
    </source>
</evidence>
<evidence type="ECO:0000256" key="4">
    <source>
        <dbReference type="ARBA" id="ARBA00023242"/>
    </source>
</evidence>
<evidence type="ECO:0000313" key="10">
    <source>
        <dbReference type="Proteomes" id="UP001201812"/>
    </source>
</evidence>
<keyword evidence="2 5" id="KW-0238">DNA-binding</keyword>
<dbReference type="GO" id="GO:0005634">
    <property type="term" value="C:nucleus"/>
    <property type="evidence" value="ECO:0007669"/>
    <property type="project" value="UniProtKB-SubCell"/>
</dbReference>
<feature type="domain" description="Homeobox" evidence="8">
    <location>
        <begin position="50"/>
        <end position="110"/>
    </location>
</feature>
<dbReference type="InterPro" id="IPR009057">
    <property type="entry name" value="Homeodomain-like_sf"/>
</dbReference>
<accession>A0AAD4N6P9</accession>
<dbReference type="PROSITE" id="PS50071">
    <property type="entry name" value="HOMEOBOX_2"/>
    <property type="match status" value="1"/>
</dbReference>
<dbReference type="PANTHER" id="PTHR24208:SF166">
    <property type="entry name" value="LIM HOMEOBOX TRANSCRIPTION FACTOR 1 ALPHA, ISOFORM B"/>
    <property type="match status" value="1"/>
</dbReference>
<feature type="compositionally biased region" description="Polar residues" evidence="7">
    <location>
        <begin position="169"/>
        <end position="181"/>
    </location>
</feature>
<dbReference type="GO" id="GO:0000977">
    <property type="term" value="F:RNA polymerase II transcription regulatory region sequence-specific DNA binding"/>
    <property type="evidence" value="ECO:0007669"/>
    <property type="project" value="TreeGrafter"/>
</dbReference>
<evidence type="ECO:0000256" key="7">
    <source>
        <dbReference type="SAM" id="MobiDB-lite"/>
    </source>
</evidence>
<organism evidence="9 10">
    <name type="scientific">Ditylenchus destructor</name>
    <dbReference type="NCBI Taxonomy" id="166010"/>
    <lineage>
        <taxon>Eukaryota</taxon>
        <taxon>Metazoa</taxon>
        <taxon>Ecdysozoa</taxon>
        <taxon>Nematoda</taxon>
        <taxon>Chromadorea</taxon>
        <taxon>Rhabditida</taxon>
        <taxon>Tylenchina</taxon>
        <taxon>Tylenchomorpha</taxon>
        <taxon>Sphaerularioidea</taxon>
        <taxon>Anguinidae</taxon>
        <taxon>Anguininae</taxon>
        <taxon>Ditylenchus</taxon>
    </lineage>
</organism>
<sequence length="223" mass="24956">MSIDLDPPYIPLPPNPSQIPNLYELERRHLHNALLHSGHAPHPHGGTAKKLPKRPRTILNAQQRKAFKHAFDRGPKPSRKIREQLAKDTGLSVRVVQVWFQNQRAKMKKENRKQDNDKQCHSSASAASLTVSTDSDGADGKSDELKSPMSSTKSETSDSDTDNFDLELSRSNSNAEMSKTMGSFGGVTAPNSEHKSTHLEGNEPSFNPIDNLYRMHHTYFSYV</sequence>
<dbReference type="GO" id="GO:0000981">
    <property type="term" value="F:DNA-binding transcription factor activity, RNA polymerase II-specific"/>
    <property type="evidence" value="ECO:0007669"/>
    <property type="project" value="InterPro"/>
</dbReference>
<dbReference type="Gene3D" id="1.10.10.60">
    <property type="entry name" value="Homeodomain-like"/>
    <property type="match status" value="1"/>
</dbReference>
<proteinExistence type="predicted"/>
<dbReference type="PROSITE" id="PS00027">
    <property type="entry name" value="HOMEOBOX_1"/>
    <property type="match status" value="1"/>
</dbReference>
<reference evidence="9" key="1">
    <citation type="submission" date="2022-01" db="EMBL/GenBank/DDBJ databases">
        <title>Genome Sequence Resource for Two Populations of Ditylenchus destructor, the Migratory Endoparasitic Phytonematode.</title>
        <authorList>
            <person name="Zhang H."/>
            <person name="Lin R."/>
            <person name="Xie B."/>
        </authorList>
    </citation>
    <scope>NUCLEOTIDE SEQUENCE</scope>
    <source>
        <strain evidence="9">BazhouSP</strain>
    </source>
</reference>
<dbReference type="AlphaFoldDB" id="A0AAD4N6P9"/>
<feature type="region of interest" description="Disordered" evidence="7">
    <location>
        <begin position="105"/>
        <end position="203"/>
    </location>
</feature>